<dbReference type="AlphaFoldDB" id="A0ABD3NSB5"/>
<dbReference type="PANTHER" id="PTHR12705">
    <property type="entry name" value="ORIGIN RECOGNITION COMPLEX SUBUNIT 5"/>
    <property type="match status" value="1"/>
</dbReference>
<dbReference type="Gene3D" id="3.40.50.300">
    <property type="entry name" value="P-loop containing nucleotide triphosphate hydrolases"/>
    <property type="match status" value="1"/>
</dbReference>
<gene>
    <name evidence="3" type="ORF">ACHAWO_006851</name>
</gene>
<feature type="compositionally biased region" description="Basic and acidic residues" evidence="1">
    <location>
        <begin position="60"/>
        <end position="73"/>
    </location>
</feature>
<evidence type="ECO:0000256" key="1">
    <source>
        <dbReference type="SAM" id="MobiDB-lite"/>
    </source>
</evidence>
<organism evidence="3 4">
    <name type="scientific">Cyclotella atomus</name>
    <dbReference type="NCBI Taxonomy" id="382360"/>
    <lineage>
        <taxon>Eukaryota</taxon>
        <taxon>Sar</taxon>
        <taxon>Stramenopiles</taxon>
        <taxon>Ochrophyta</taxon>
        <taxon>Bacillariophyta</taxon>
        <taxon>Coscinodiscophyceae</taxon>
        <taxon>Thalassiosirophycidae</taxon>
        <taxon>Stephanodiscales</taxon>
        <taxon>Stephanodiscaceae</taxon>
        <taxon>Cyclotella</taxon>
    </lineage>
</organism>
<accession>A0ABD3NSB5</accession>
<dbReference type="Pfam" id="PF14630">
    <property type="entry name" value="ORC5_C"/>
    <property type="match status" value="1"/>
</dbReference>
<feature type="region of interest" description="Disordered" evidence="1">
    <location>
        <begin position="452"/>
        <end position="507"/>
    </location>
</feature>
<protein>
    <recommendedName>
        <fullName evidence="2">Origin recognition complex subunit 5 C-terminal domain-containing protein</fullName>
    </recommendedName>
</protein>
<feature type="region of interest" description="Disordered" evidence="1">
    <location>
        <begin position="427"/>
        <end position="446"/>
    </location>
</feature>
<evidence type="ECO:0000313" key="4">
    <source>
        <dbReference type="Proteomes" id="UP001530400"/>
    </source>
</evidence>
<sequence length="952" mass="106106">MEMDEPEERRNETVSWGCGVASDDGEDGEDSVSTNGYNAPADGLLTQPCDDDDDQSNDASEFHHDSFAIDQSKHAVQPKLLVLKSPNRSPRATKMGSLLNCDGEHGSNVKSNSRRLFAAAEEEEEIDDDDDDDDIDSSSRTDKSESSDDSSREERTDLTPIQVRRARNIERHNAFAKSLNLGLLDRINGSSAPKLKSEINQKDDTIVEAAAAPMKRRGMIFPTRSGHKKPRQLLGPISPKDYARASQTAARELEAKYPCRTLQIKMISNELEKVVRTTKLAWHTVSSRKKLYSEAKHHGDVTFASPAPILVSGSGGTGKTSVVCDTINMIREKVDNISVGKSKSKMNKTNIISYAYVDCASAAGVDIAYVLNSAYKQLHGCYHPKSKHSYKSNDASEDNALTRTRADALISLQNIDEEIGMLDCDSEHAEEVDEADGDEEHAESAIEQERQTYVKGRKKRKRVSKNQSHNQSKDRSVKFRRDARQSTSSTTITTKTASIGIKRSPRHHYDSSPVALFGRALAILLQGGFRKKRPKYGRCSILVLDNAERMLSWKRSGSLNALAQLFKLPGVMGLNLSIIFISRGSLLAHADATPYKSASMIKDVAHPLNIHFNSYNNVESIKKIFHTARIQQQITGQPQSLCGQAHCSSLQSINRELNDILYKSMINSFLQVVISYISDVTEIVRLSRMLWAQFISIFDNEDINKEYQELAWQLVCCQKRETDQQYPSCTNKDCALCQGQISDVTVKSSIIKNKMLEKLDHNIRDTVRDVLARNLMMPGIVIEKQHDKTYAERLPYTTKFLLLAAFLCQQKRQEQDVNLFTTINTGKRSNRGAKTDGNDGAFASSSSDLKQLRVAKIPSFHVERLLSVFTSIIGQYGRSSRQACKVSDMGTGELFKIIASLFAGGLLRNISNTSNRAADKTDFMVEKITCTLSKEDARFIASSVGFPLDRYC</sequence>
<dbReference type="InterPro" id="IPR027417">
    <property type="entry name" value="P-loop_NTPase"/>
</dbReference>
<dbReference type="Proteomes" id="UP001530400">
    <property type="component" value="Unassembled WGS sequence"/>
</dbReference>
<feature type="compositionally biased region" description="Basic residues" evidence="1">
    <location>
        <begin position="455"/>
        <end position="464"/>
    </location>
</feature>
<dbReference type="PANTHER" id="PTHR12705:SF0">
    <property type="entry name" value="ORIGIN RECOGNITION COMPLEX SUBUNIT 5"/>
    <property type="match status" value="1"/>
</dbReference>
<feature type="compositionally biased region" description="Basic and acidic residues" evidence="1">
    <location>
        <begin position="471"/>
        <end position="484"/>
    </location>
</feature>
<evidence type="ECO:0000259" key="2">
    <source>
        <dbReference type="Pfam" id="PF14630"/>
    </source>
</evidence>
<dbReference type="InterPro" id="IPR047088">
    <property type="entry name" value="ORC5_C"/>
</dbReference>
<comment type="caution">
    <text evidence="3">The sequence shown here is derived from an EMBL/GenBank/DDBJ whole genome shotgun (WGS) entry which is preliminary data.</text>
</comment>
<keyword evidence="4" id="KW-1185">Reference proteome</keyword>
<proteinExistence type="predicted"/>
<evidence type="ECO:0000313" key="3">
    <source>
        <dbReference type="EMBL" id="KAL3778283.1"/>
    </source>
</evidence>
<dbReference type="EMBL" id="JALLPJ020000994">
    <property type="protein sequence ID" value="KAL3778283.1"/>
    <property type="molecule type" value="Genomic_DNA"/>
</dbReference>
<dbReference type="SUPFAM" id="SSF52540">
    <property type="entry name" value="P-loop containing nucleoside triphosphate hydrolases"/>
    <property type="match status" value="1"/>
</dbReference>
<reference evidence="3 4" key="1">
    <citation type="submission" date="2024-10" db="EMBL/GenBank/DDBJ databases">
        <title>Updated reference genomes for cyclostephanoid diatoms.</title>
        <authorList>
            <person name="Roberts W.R."/>
            <person name="Alverson A.J."/>
        </authorList>
    </citation>
    <scope>NUCLEOTIDE SEQUENCE [LARGE SCALE GENOMIC DNA]</scope>
    <source>
        <strain evidence="3 4">AJA010-31</strain>
    </source>
</reference>
<feature type="compositionally biased region" description="Acidic residues" evidence="1">
    <location>
        <begin position="428"/>
        <end position="441"/>
    </location>
</feature>
<feature type="region of interest" description="Disordered" evidence="1">
    <location>
        <begin position="1"/>
        <end position="164"/>
    </location>
</feature>
<feature type="compositionally biased region" description="Acidic residues" evidence="1">
    <location>
        <begin position="120"/>
        <end position="136"/>
    </location>
</feature>
<feature type="compositionally biased region" description="Basic and acidic residues" evidence="1">
    <location>
        <begin position="137"/>
        <end position="157"/>
    </location>
</feature>
<feature type="compositionally biased region" description="Low complexity" evidence="1">
    <location>
        <begin position="486"/>
        <end position="498"/>
    </location>
</feature>
<dbReference type="InterPro" id="IPR020796">
    <property type="entry name" value="ORC5"/>
</dbReference>
<name>A0ABD3NSB5_9STRA</name>
<feature type="domain" description="Origin recognition complex subunit 5 C-terminal" evidence="2">
    <location>
        <begin position="794"/>
        <end position="951"/>
    </location>
</feature>